<dbReference type="Pfam" id="PF00561">
    <property type="entry name" value="Abhydrolase_1"/>
    <property type="match status" value="1"/>
</dbReference>
<dbReference type="RefSeq" id="WP_209887139.1">
    <property type="nucleotide sequence ID" value="NZ_JAGGMR010000001.1"/>
</dbReference>
<name>A0ABS4QBU3_9NOCA</name>
<protein>
    <submittedName>
        <fullName evidence="3">Haloacetate dehalogenase</fullName>
        <ecNumber evidence="3">3.8.1.3</ecNumber>
    </submittedName>
</protein>
<feature type="domain" description="AB hydrolase-1" evidence="2">
    <location>
        <begin position="28"/>
        <end position="271"/>
    </location>
</feature>
<dbReference type="EMBL" id="JAGGMR010000001">
    <property type="protein sequence ID" value="MBP2189043.1"/>
    <property type="molecule type" value="Genomic_DNA"/>
</dbReference>
<dbReference type="PRINTS" id="PR00412">
    <property type="entry name" value="EPOXHYDRLASE"/>
</dbReference>
<dbReference type="PANTHER" id="PTHR43329">
    <property type="entry name" value="EPOXIDE HYDROLASE"/>
    <property type="match status" value="1"/>
</dbReference>
<evidence type="ECO:0000313" key="4">
    <source>
        <dbReference type="Proteomes" id="UP001519325"/>
    </source>
</evidence>
<accession>A0ABS4QBU3</accession>
<keyword evidence="4" id="KW-1185">Reference proteome</keyword>
<dbReference type="PRINTS" id="PR00111">
    <property type="entry name" value="ABHYDROLASE"/>
</dbReference>
<dbReference type="EC" id="3.8.1.3" evidence="3"/>
<evidence type="ECO:0000259" key="2">
    <source>
        <dbReference type="Pfam" id="PF00561"/>
    </source>
</evidence>
<dbReference type="Gene3D" id="3.40.50.1820">
    <property type="entry name" value="alpha/beta hydrolase"/>
    <property type="match status" value="1"/>
</dbReference>
<dbReference type="InterPro" id="IPR029058">
    <property type="entry name" value="AB_hydrolase_fold"/>
</dbReference>
<evidence type="ECO:0000313" key="3">
    <source>
        <dbReference type="EMBL" id="MBP2189043.1"/>
    </source>
</evidence>
<reference evidence="3 4" key="1">
    <citation type="submission" date="2021-03" db="EMBL/GenBank/DDBJ databases">
        <title>Sequencing the genomes of 1000 actinobacteria strains.</title>
        <authorList>
            <person name="Klenk H.-P."/>
        </authorList>
    </citation>
    <scope>NUCLEOTIDE SEQUENCE [LARGE SCALE GENOMIC DNA]</scope>
    <source>
        <strain evidence="3 4">DSM 45516</strain>
    </source>
</reference>
<dbReference type="InterPro" id="IPR000639">
    <property type="entry name" value="Epox_hydrolase-like"/>
</dbReference>
<keyword evidence="1 3" id="KW-0378">Hydrolase</keyword>
<organism evidence="3 4">
    <name type="scientific">Nocardia goodfellowii</name>
    <dbReference type="NCBI Taxonomy" id="882446"/>
    <lineage>
        <taxon>Bacteria</taxon>
        <taxon>Bacillati</taxon>
        <taxon>Actinomycetota</taxon>
        <taxon>Actinomycetes</taxon>
        <taxon>Mycobacteriales</taxon>
        <taxon>Nocardiaceae</taxon>
        <taxon>Nocardia</taxon>
    </lineage>
</organism>
<dbReference type="Proteomes" id="UP001519325">
    <property type="component" value="Unassembled WGS sequence"/>
</dbReference>
<evidence type="ECO:0000256" key="1">
    <source>
        <dbReference type="ARBA" id="ARBA00022801"/>
    </source>
</evidence>
<sequence length="299" mass="32964">MTAARPLHPFDVDTTVGRIHGARAGAGPPLLLLHGLPQTHLMWSAVARQLADRYTVIATDLRGYGHSAAPESTDYSMRSLAAEQVEVMTRLGFDRFHVAGHDRGARCAYRMAIDHPERVRRLAVLDIIPTADAFDSADHRFALGFWVWSFLGAPAPIPERLLAGDPHSFVDHLLETWAAPGFTFPEDARAAYRAQFDDPARVHAICEQYRCAATTDTALDRADRPRRPIECPTLVLWSASGAVDQWYDPLAVWGRWAADVAGEALPGGHFLPEEVPDVVAEQFRAFFAEVPDSRPGAPQ</sequence>
<gene>
    <name evidence="3" type="ORF">BJ987_001944</name>
</gene>
<dbReference type="InterPro" id="IPR000073">
    <property type="entry name" value="AB_hydrolase_1"/>
</dbReference>
<dbReference type="SUPFAM" id="SSF53474">
    <property type="entry name" value="alpha/beta-Hydrolases"/>
    <property type="match status" value="1"/>
</dbReference>
<dbReference type="GO" id="GO:0018785">
    <property type="term" value="F:haloacetate dehalogenase activity"/>
    <property type="evidence" value="ECO:0007669"/>
    <property type="project" value="UniProtKB-EC"/>
</dbReference>
<comment type="caution">
    <text evidence="3">The sequence shown here is derived from an EMBL/GenBank/DDBJ whole genome shotgun (WGS) entry which is preliminary data.</text>
</comment>
<proteinExistence type="predicted"/>